<evidence type="ECO:0008006" key="4">
    <source>
        <dbReference type="Google" id="ProtNLM"/>
    </source>
</evidence>
<dbReference type="AlphaFoldDB" id="A0A316YHD4"/>
<dbReference type="RefSeq" id="XP_025375684.1">
    <property type="nucleotide sequence ID" value="XM_025525242.1"/>
</dbReference>
<proteinExistence type="predicted"/>
<reference evidence="2 3" key="1">
    <citation type="journal article" date="2018" name="Mol. Biol. Evol.">
        <title>Broad Genomic Sampling Reveals a Smut Pathogenic Ancestry of the Fungal Clade Ustilaginomycotina.</title>
        <authorList>
            <person name="Kijpornyongpan T."/>
            <person name="Mondo S.J."/>
            <person name="Barry K."/>
            <person name="Sandor L."/>
            <person name="Lee J."/>
            <person name="Lipzen A."/>
            <person name="Pangilinan J."/>
            <person name="LaButti K."/>
            <person name="Hainaut M."/>
            <person name="Henrissat B."/>
            <person name="Grigoriev I.V."/>
            <person name="Spatafora J.W."/>
            <person name="Aime M.C."/>
        </authorList>
    </citation>
    <scope>NUCLEOTIDE SEQUENCE [LARGE SCALE GENOMIC DNA]</scope>
    <source>
        <strain evidence="2 3">MCA 4198</strain>
    </source>
</reference>
<accession>A0A316YHD4</accession>
<evidence type="ECO:0000313" key="2">
    <source>
        <dbReference type="EMBL" id="PWN88486.1"/>
    </source>
</evidence>
<feature type="region of interest" description="Disordered" evidence="1">
    <location>
        <begin position="240"/>
        <end position="261"/>
    </location>
</feature>
<evidence type="ECO:0000256" key="1">
    <source>
        <dbReference type="SAM" id="MobiDB-lite"/>
    </source>
</evidence>
<dbReference type="PANTHER" id="PTHR17985">
    <property type="entry name" value="SER/THR-RICH PROTEIN T10 IN DGCR REGION"/>
    <property type="match status" value="1"/>
</dbReference>
<name>A0A316YHD4_9BASI</name>
<keyword evidence="3" id="KW-1185">Reference proteome</keyword>
<dbReference type="Proteomes" id="UP000245768">
    <property type="component" value="Unassembled WGS sequence"/>
</dbReference>
<organism evidence="2 3">
    <name type="scientific">Acaromyces ingoldii</name>
    <dbReference type="NCBI Taxonomy" id="215250"/>
    <lineage>
        <taxon>Eukaryota</taxon>
        <taxon>Fungi</taxon>
        <taxon>Dikarya</taxon>
        <taxon>Basidiomycota</taxon>
        <taxon>Ustilaginomycotina</taxon>
        <taxon>Exobasidiomycetes</taxon>
        <taxon>Exobasidiales</taxon>
        <taxon>Cryptobasidiaceae</taxon>
        <taxon>Acaromyces</taxon>
    </lineage>
</organism>
<evidence type="ECO:0000313" key="3">
    <source>
        <dbReference type="Proteomes" id="UP000245768"/>
    </source>
</evidence>
<dbReference type="InterPro" id="IPR008551">
    <property type="entry name" value="TANGO2"/>
</dbReference>
<dbReference type="GO" id="GO:0009306">
    <property type="term" value="P:protein secretion"/>
    <property type="evidence" value="ECO:0007669"/>
    <property type="project" value="TreeGrafter"/>
</dbReference>
<gene>
    <name evidence="2" type="ORF">FA10DRAFT_303447</name>
</gene>
<sequence>MCCILLTLSHPDFSLVLASNRDEVVARPTKPSAWHSFDTSISTSEEQGLVLSGVDFSPNGGGTWLGITRSGRLAALTNISYDAQYEVPSSYKSRGALLRRWLLLPESEGNAATEKFVKEVENDADQYPGFNLFYGTTTMKTVAEEGNGHSRAATSLHHACNRDSTGSRGFTVEDLSRDSTSSIALACPPPGDGEGDGTDGKPVSKSCGFSNESGGKSPMWEKVRLGKKLLDEALERFDEAERGAATNGDRKSDGKGVMDEEERLRRQEEILAEDLFTILRTPSDPLPETNEDRKKSILIPPLDLGRGSFFATRTSTVLIVRRNGRGGENPLARWWERDVYQQHDNEDMPSCLPSEEAKKTQRYYDWKLQ</sequence>
<dbReference type="PANTHER" id="PTHR17985:SF8">
    <property type="entry name" value="TRANSPORT AND GOLGI ORGANIZATION PROTEIN 2 HOMOLOG"/>
    <property type="match status" value="1"/>
</dbReference>
<dbReference type="GO" id="GO:0005794">
    <property type="term" value="C:Golgi apparatus"/>
    <property type="evidence" value="ECO:0007669"/>
    <property type="project" value="TreeGrafter"/>
</dbReference>
<dbReference type="InParanoid" id="A0A316YHD4"/>
<dbReference type="GeneID" id="37047158"/>
<dbReference type="GO" id="GO:0007030">
    <property type="term" value="P:Golgi organization"/>
    <property type="evidence" value="ECO:0007669"/>
    <property type="project" value="TreeGrafter"/>
</dbReference>
<dbReference type="EMBL" id="KZ819638">
    <property type="protein sequence ID" value="PWN88486.1"/>
    <property type="molecule type" value="Genomic_DNA"/>
</dbReference>
<dbReference type="Pfam" id="PF05742">
    <property type="entry name" value="TANGO2"/>
    <property type="match status" value="1"/>
</dbReference>
<protein>
    <recommendedName>
        <fullName evidence="4">DUF833-domain-containing protein</fullName>
    </recommendedName>
</protein>
<feature type="region of interest" description="Disordered" evidence="1">
    <location>
        <begin position="181"/>
        <end position="220"/>
    </location>
</feature>
<dbReference type="OrthoDB" id="191601at2759"/>